<proteinExistence type="predicted"/>
<dbReference type="Proteomes" id="UP001055439">
    <property type="component" value="Chromosome 8"/>
</dbReference>
<evidence type="ECO:0000313" key="2">
    <source>
        <dbReference type="Proteomes" id="UP001055439"/>
    </source>
</evidence>
<name>A0A9E7HGC9_9LILI</name>
<keyword evidence="2" id="KW-1185">Reference proteome</keyword>
<reference evidence="1" key="1">
    <citation type="submission" date="2022-05" db="EMBL/GenBank/DDBJ databases">
        <title>The Musa troglodytarum L. genome provides insights into the mechanism of non-climacteric behaviour and enrichment of carotenoids.</title>
        <authorList>
            <person name="Wang J."/>
        </authorList>
    </citation>
    <scope>NUCLEOTIDE SEQUENCE</scope>
    <source>
        <tissue evidence="1">Leaf</tissue>
    </source>
</reference>
<organism evidence="1 2">
    <name type="scientific">Musa troglodytarum</name>
    <name type="common">fe'i banana</name>
    <dbReference type="NCBI Taxonomy" id="320322"/>
    <lineage>
        <taxon>Eukaryota</taxon>
        <taxon>Viridiplantae</taxon>
        <taxon>Streptophyta</taxon>
        <taxon>Embryophyta</taxon>
        <taxon>Tracheophyta</taxon>
        <taxon>Spermatophyta</taxon>
        <taxon>Magnoliopsida</taxon>
        <taxon>Liliopsida</taxon>
        <taxon>Zingiberales</taxon>
        <taxon>Musaceae</taxon>
        <taxon>Musa</taxon>
    </lineage>
</organism>
<dbReference type="OrthoDB" id="2384430at2759"/>
<dbReference type="AlphaFoldDB" id="A0A9E7HGC9"/>
<protein>
    <submittedName>
        <fullName evidence="1">Uncharacterized protein</fullName>
    </submittedName>
</protein>
<dbReference type="EMBL" id="CP097510">
    <property type="protein sequence ID" value="URE33090.1"/>
    <property type="molecule type" value="Genomic_DNA"/>
</dbReference>
<evidence type="ECO:0000313" key="1">
    <source>
        <dbReference type="EMBL" id="URE33090.1"/>
    </source>
</evidence>
<accession>A0A9E7HGC9</accession>
<gene>
    <name evidence="1" type="ORF">MUK42_34507</name>
</gene>
<sequence length="97" mass="11326">MLIITGRGIYDISALCSENERSFVRQIKMLSFAYSGQQRHGDLRGLPWVYYYDVYTNRHGILDQQSSNPTSGRMLLLVPPAESRVSHQNRIHRDRMR</sequence>